<name>A0A9W7W5M1_9PEZI</name>
<dbReference type="Pfam" id="PF00646">
    <property type="entry name" value="F-box"/>
    <property type="match status" value="1"/>
</dbReference>
<dbReference type="SUPFAM" id="SSF81383">
    <property type="entry name" value="F-box domain"/>
    <property type="match status" value="1"/>
</dbReference>
<reference evidence="2 3" key="2">
    <citation type="journal article" date="2021" name="Curr. Genet.">
        <title>Genetic response to nitrogen starvation in the aggressive Eucalyptus foliar pathogen Teratosphaeria destructans.</title>
        <authorList>
            <person name="Havenga M."/>
            <person name="Wingfield B.D."/>
            <person name="Wingfield M.J."/>
            <person name="Dreyer L.L."/>
            <person name="Roets F."/>
            <person name="Aylward J."/>
        </authorList>
    </citation>
    <scope>NUCLEOTIDE SEQUENCE [LARGE SCALE GENOMIC DNA]</scope>
    <source>
        <strain evidence="2">CMW44962</strain>
    </source>
</reference>
<protein>
    <recommendedName>
        <fullName evidence="1">F-box domain-containing protein</fullName>
    </recommendedName>
</protein>
<dbReference type="EMBL" id="RIBY02000424">
    <property type="protein sequence ID" value="KAH9842286.1"/>
    <property type="molecule type" value="Genomic_DNA"/>
</dbReference>
<feature type="domain" description="F-box" evidence="1">
    <location>
        <begin position="15"/>
        <end position="53"/>
    </location>
</feature>
<dbReference type="AlphaFoldDB" id="A0A9W7W5M1"/>
<reference evidence="2 3" key="1">
    <citation type="journal article" date="2018" name="IMA Fungus">
        <title>IMA Genome-F 10: Nine draft genome sequences of Claviceps purpurea s.lat., including C. arundinis, C. humidiphila, and C. cf. spartinae, pseudomolecules for the pitch canker pathogen Fusarium circinatum, draft genome of Davidsoniella eucalypti, Grosmannia galeiformis, Quambalaria eucalypti, and Teratosphaeria destructans.</title>
        <authorList>
            <person name="Wingfield B.D."/>
            <person name="Liu M."/>
            <person name="Nguyen H.D."/>
            <person name="Lane F.A."/>
            <person name="Morgan S.W."/>
            <person name="De Vos L."/>
            <person name="Wilken P.M."/>
            <person name="Duong T.A."/>
            <person name="Aylward J."/>
            <person name="Coetzee M.P."/>
            <person name="Dadej K."/>
            <person name="De Beer Z.W."/>
            <person name="Findlay W."/>
            <person name="Havenga M."/>
            <person name="Kolarik M."/>
            <person name="Menzies J.G."/>
            <person name="Naidoo K."/>
            <person name="Pochopski O."/>
            <person name="Shoukouhi P."/>
            <person name="Santana Q.C."/>
            <person name="Seifert K.A."/>
            <person name="Soal N."/>
            <person name="Steenkamp E.T."/>
            <person name="Tatham C.T."/>
            <person name="van der Nest M.A."/>
            <person name="Wingfield M.J."/>
        </authorList>
    </citation>
    <scope>NUCLEOTIDE SEQUENCE [LARGE SCALE GENOMIC DNA]</scope>
    <source>
        <strain evidence="2">CMW44962</strain>
    </source>
</reference>
<dbReference type="InterPro" id="IPR001810">
    <property type="entry name" value="F-box_dom"/>
</dbReference>
<dbReference type="InterPro" id="IPR036047">
    <property type="entry name" value="F-box-like_dom_sf"/>
</dbReference>
<dbReference type="OrthoDB" id="509497at2759"/>
<evidence type="ECO:0000259" key="1">
    <source>
        <dbReference type="Pfam" id="PF00646"/>
    </source>
</evidence>
<sequence length="146" mass="16352">MSATQSRIDATHLVLLQMPELLEDILKFLPTNTIYKIQGTCSQWKAVITTLPPPFTKPVAAAAVSLPPSTEIHLRLSWYESSGWYFRVSRPDGFRVRDLCEAIRNSSRQMYRSAEGLLCAHLKVLGVLGPGGTTIRKNIELRLAEK</sequence>
<dbReference type="Proteomes" id="UP001138500">
    <property type="component" value="Unassembled WGS sequence"/>
</dbReference>
<accession>A0A9W7W5M1</accession>
<proteinExistence type="predicted"/>
<keyword evidence="3" id="KW-1185">Reference proteome</keyword>
<gene>
    <name evidence="2" type="ORF">Tdes44962_MAKER07606</name>
</gene>
<evidence type="ECO:0000313" key="3">
    <source>
        <dbReference type="Proteomes" id="UP001138500"/>
    </source>
</evidence>
<comment type="caution">
    <text evidence="2">The sequence shown here is derived from an EMBL/GenBank/DDBJ whole genome shotgun (WGS) entry which is preliminary data.</text>
</comment>
<organism evidence="2 3">
    <name type="scientific">Teratosphaeria destructans</name>
    <dbReference type="NCBI Taxonomy" id="418781"/>
    <lineage>
        <taxon>Eukaryota</taxon>
        <taxon>Fungi</taxon>
        <taxon>Dikarya</taxon>
        <taxon>Ascomycota</taxon>
        <taxon>Pezizomycotina</taxon>
        <taxon>Dothideomycetes</taxon>
        <taxon>Dothideomycetidae</taxon>
        <taxon>Mycosphaerellales</taxon>
        <taxon>Teratosphaeriaceae</taxon>
        <taxon>Teratosphaeria</taxon>
    </lineage>
</organism>
<evidence type="ECO:0000313" key="2">
    <source>
        <dbReference type="EMBL" id="KAH9842286.1"/>
    </source>
</evidence>